<evidence type="ECO:0000256" key="1">
    <source>
        <dbReference type="ARBA" id="ARBA00029457"/>
    </source>
</evidence>
<protein>
    <submittedName>
        <fullName evidence="3">Protein C19orf12</fullName>
    </submittedName>
</protein>
<dbReference type="OrthoDB" id="5976774at2759"/>
<feature type="transmembrane region" description="Helical" evidence="2">
    <location>
        <begin position="31"/>
        <end position="63"/>
    </location>
</feature>
<dbReference type="InterPro" id="IPR033369">
    <property type="entry name" value="C19orf12"/>
</dbReference>
<dbReference type="AlphaFoldDB" id="A0A0K8WB19"/>
<evidence type="ECO:0000256" key="2">
    <source>
        <dbReference type="SAM" id="Phobius"/>
    </source>
</evidence>
<comment type="similarity">
    <text evidence="1">Belongs to the C19orf12 family.</text>
</comment>
<gene>
    <name evidence="3" type="primary">CS012</name>
    <name evidence="3" type="ORF">c1_g1_i1</name>
</gene>
<dbReference type="PANTHER" id="PTHR31493:SF1">
    <property type="entry name" value="PROTEIN C19ORF12"/>
    <property type="match status" value="1"/>
</dbReference>
<keyword evidence="2" id="KW-0812">Transmembrane</keyword>
<organism evidence="3">
    <name type="scientific">Bactrocera latifrons</name>
    <name type="common">Malaysian fruit fly</name>
    <name type="synonym">Chaetodacus latifrons</name>
    <dbReference type="NCBI Taxonomy" id="174628"/>
    <lineage>
        <taxon>Eukaryota</taxon>
        <taxon>Metazoa</taxon>
        <taxon>Ecdysozoa</taxon>
        <taxon>Arthropoda</taxon>
        <taxon>Hexapoda</taxon>
        <taxon>Insecta</taxon>
        <taxon>Pterygota</taxon>
        <taxon>Neoptera</taxon>
        <taxon>Endopterygota</taxon>
        <taxon>Diptera</taxon>
        <taxon>Brachycera</taxon>
        <taxon>Muscomorpha</taxon>
        <taxon>Tephritoidea</taxon>
        <taxon>Tephritidae</taxon>
        <taxon>Bactrocera</taxon>
        <taxon>Bactrocera</taxon>
    </lineage>
</organism>
<reference evidence="3" key="1">
    <citation type="submission" date="2015-06" db="EMBL/GenBank/DDBJ databases">
        <authorList>
            <person name="Hoefler B.C."/>
            <person name="Straight P.D."/>
        </authorList>
    </citation>
    <scope>NUCLEOTIDE SEQUENCE</scope>
</reference>
<dbReference type="Pfam" id="PF20721">
    <property type="entry name" value="C19orf12"/>
    <property type="match status" value="1"/>
</dbReference>
<keyword evidence="2" id="KW-1133">Transmembrane helix</keyword>
<dbReference type="PANTHER" id="PTHR31493">
    <property type="entry name" value="NAZO FAMILY MEMBER"/>
    <property type="match status" value="1"/>
</dbReference>
<keyword evidence="2" id="KW-0472">Membrane</keyword>
<dbReference type="EMBL" id="GDHF01003963">
    <property type="protein sequence ID" value="JAI48351.1"/>
    <property type="molecule type" value="Transcribed_RNA"/>
</dbReference>
<evidence type="ECO:0000313" key="3">
    <source>
        <dbReference type="EMBL" id="JAI48351.1"/>
    </source>
</evidence>
<accession>A0A0K8WB19</accession>
<dbReference type="GeneID" id="108974949"/>
<sequence length="141" mass="14970">MPVDTRELMEAIAIIANERNVQVTMKQSAKGAMVCAATAFIGGILLGPVGLAAGSTAGGLMAYKMTSGTFRPLADVLLNDLNNAQQERLVRHVNNAVAQFAISDLAMLLPLLMNNAGIQQAVLNTVISFVTNELKCQVVRE</sequence>
<proteinExistence type="inferred from homology"/>
<name>A0A0K8WB19_BACLA</name>